<dbReference type="InterPro" id="IPR013424">
    <property type="entry name" value="Ice-binding_C"/>
</dbReference>
<reference evidence="3 4" key="1">
    <citation type="submission" date="2024-08" db="EMBL/GenBank/DDBJ databases">
        <authorList>
            <person name="Lu H."/>
        </authorList>
    </citation>
    <scope>NUCLEOTIDE SEQUENCE [LARGE SCALE GENOMIC DNA]</scope>
    <source>
        <strain evidence="3 4">DXS20W</strain>
    </source>
</reference>
<name>A0ABW7GKE3_9BURK</name>
<accession>A0ABW7GKE3</accession>
<protein>
    <submittedName>
        <fullName evidence="3">PEP-CTERM sorting domain-containing protein</fullName>
    </submittedName>
</protein>
<evidence type="ECO:0000259" key="2">
    <source>
        <dbReference type="Pfam" id="PF07589"/>
    </source>
</evidence>
<feature type="domain" description="Ice-binding protein C-terminal" evidence="2">
    <location>
        <begin position="192"/>
        <end position="215"/>
    </location>
</feature>
<gene>
    <name evidence="3" type="ORF">ACG04Q_12635</name>
</gene>
<organism evidence="3 4">
    <name type="scientific">Pelomonas lactea</name>
    <dbReference type="NCBI Taxonomy" id="3299030"/>
    <lineage>
        <taxon>Bacteria</taxon>
        <taxon>Pseudomonadati</taxon>
        <taxon>Pseudomonadota</taxon>
        <taxon>Betaproteobacteria</taxon>
        <taxon>Burkholderiales</taxon>
        <taxon>Sphaerotilaceae</taxon>
        <taxon>Roseateles</taxon>
    </lineage>
</organism>
<dbReference type="NCBIfam" id="TIGR02595">
    <property type="entry name" value="PEP_CTERM"/>
    <property type="match status" value="1"/>
</dbReference>
<evidence type="ECO:0000313" key="4">
    <source>
        <dbReference type="Proteomes" id="UP001606302"/>
    </source>
</evidence>
<dbReference type="EMBL" id="JBIGHX010000003">
    <property type="protein sequence ID" value="MFG6462419.1"/>
    <property type="molecule type" value="Genomic_DNA"/>
</dbReference>
<feature type="signal peptide" evidence="1">
    <location>
        <begin position="1"/>
        <end position="20"/>
    </location>
</feature>
<keyword evidence="4" id="KW-1185">Reference proteome</keyword>
<comment type="caution">
    <text evidence="3">The sequence shown here is derived from an EMBL/GenBank/DDBJ whole genome shotgun (WGS) entry which is preliminary data.</text>
</comment>
<evidence type="ECO:0000256" key="1">
    <source>
        <dbReference type="SAM" id="SignalP"/>
    </source>
</evidence>
<sequence>MKLHRRLLALALLGAATAQAADGSFGDAASFLASAGSTAMESFENQPGRRRELTPIDTPLFTIGTTTTPIGVQVGPDAPSTGFGAHAVGDGSRYLSVYLAGQPQGPITFQLAAPATAFGLYLVDVGETSGQIIFKTNAGAFSGTGLSVDATPQPDGGVRFLGFTQTQAFTQVTLTVTGIDEAYGVDQVYVSAVPEPASALLMSLGLAGLLAARRRR</sequence>
<keyword evidence="1" id="KW-0732">Signal</keyword>
<dbReference type="Proteomes" id="UP001606302">
    <property type="component" value="Unassembled WGS sequence"/>
</dbReference>
<proteinExistence type="predicted"/>
<dbReference type="RefSeq" id="WP_394511277.1">
    <property type="nucleotide sequence ID" value="NZ_JBIGHX010000003.1"/>
</dbReference>
<evidence type="ECO:0000313" key="3">
    <source>
        <dbReference type="EMBL" id="MFG6462419.1"/>
    </source>
</evidence>
<feature type="chain" id="PRO_5046677195" evidence="1">
    <location>
        <begin position="21"/>
        <end position="216"/>
    </location>
</feature>
<dbReference type="Pfam" id="PF07589">
    <property type="entry name" value="PEP-CTERM"/>
    <property type="match status" value="1"/>
</dbReference>